<comment type="caution">
    <text evidence="4">The sequence shown here is derived from an EMBL/GenBank/DDBJ whole genome shotgun (WGS) entry which is preliminary data.</text>
</comment>
<feature type="domain" description="Fe/B12 periplasmic-binding" evidence="3">
    <location>
        <begin position="60"/>
        <end position="338"/>
    </location>
</feature>
<dbReference type="Gene3D" id="3.40.50.1980">
    <property type="entry name" value="Nitrogenase molybdenum iron protein domain"/>
    <property type="match status" value="2"/>
</dbReference>
<evidence type="ECO:0000256" key="2">
    <source>
        <dbReference type="SAM" id="SignalP"/>
    </source>
</evidence>
<dbReference type="PROSITE" id="PS51257">
    <property type="entry name" value="PROKAR_LIPOPROTEIN"/>
    <property type="match status" value="1"/>
</dbReference>
<dbReference type="RefSeq" id="WP_135546112.1">
    <property type="nucleotide sequence ID" value="NZ_SPQQ01000003.1"/>
</dbReference>
<evidence type="ECO:0000256" key="1">
    <source>
        <dbReference type="ARBA" id="ARBA00008814"/>
    </source>
</evidence>
<gene>
    <name evidence="4" type="ORF">E4K67_09135</name>
</gene>
<dbReference type="AlphaFoldDB" id="A0A4Z0R509"/>
<dbReference type="InterPro" id="IPR050902">
    <property type="entry name" value="ABC_Transporter_SBP"/>
</dbReference>
<protein>
    <submittedName>
        <fullName evidence="4">Iron ABC transporter substrate-binding protein</fullName>
    </submittedName>
</protein>
<dbReference type="Proteomes" id="UP000298460">
    <property type="component" value="Unassembled WGS sequence"/>
</dbReference>
<keyword evidence="5" id="KW-1185">Reference proteome</keyword>
<reference evidence="4 5" key="1">
    <citation type="submission" date="2019-03" db="EMBL/GenBank/DDBJ databases">
        <title>Draft Genome Sequence of Desulfosporosinus fructosivorans Strain 63.6F, Isolated from Marine Sediment in the Baltic Sea.</title>
        <authorList>
            <person name="Hausmann B."/>
            <person name="Vandieken V."/>
            <person name="Pjevac P."/>
            <person name="Schreck K."/>
            <person name="Herbold C.W."/>
            <person name="Loy A."/>
        </authorList>
    </citation>
    <scope>NUCLEOTIDE SEQUENCE [LARGE SCALE GENOMIC DNA]</scope>
    <source>
        <strain evidence="4 5">63.6F</strain>
    </source>
</reference>
<comment type="similarity">
    <text evidence="1">Belongs to the bacterial solute-binding protein 8 family.</text>
</comment>
<dbReference type="Pfam" id="PF01497">
    <property type="entry name" value="Peripla_BP_2"/>
    <property type="match status" value="1"/>
</dbReference>
<evidence type="ECO:0000259" key="3">
    <source>
        <dbReference type="PROSITE" id="PS50983"/>
    </source>
</evidence>
<dbReference type="SUPFAM" id="SSF53807">
    <property type="entry name" value="Helical backbone' metal receptor"/>
    <property type="match status" value="1"/>
</dbReference>
<accession>A0A4Z0R509</accession>
<dbReference type="InterPro" id="IPR002491">
    <property type="entry name" value="ABC_transptr_periplasmic_BD"/>
</dbReference>
<keyword evidence="2" id="KW-0732">Signal</keyword>
<dbReference type="EMBL" id="SPQQ01000003">
    <property type="protein sequence ID" value="TGE38132.1"/>
    <property type="molecule type" value="Genomic_DNA"/>
</dbReference>
<evidence type="ECO:0000313" key="4">
    <source>
        <dbReference type="EMBL" id="TGE38132.1"/>
    </source>
</evidence>
<dbReference type="OrthoDB" id="9787830at2"/>
<dbReference type="PANTHER" id="PTHR30535:SF34">
    <property type="entry name" value="MOLYBDATE-BINDING PROTEIN MOLA"/>
    <property type="match status" value="1"/>
</dbReference>
<feature type="chain" id="PRO_5038554745" evidence="2">
    <location>
        <begin position="20"/>
        <end position="378"/>
    </location>
</feature>
<feature type="signal peptide" evidence="2">
    <location>
        <begin position="1"/>
        <end position="19"/>
    </location>
</feature>
<proteinExistence type="inferred from homology"/>
<sequence length="378" mass="40905">MKKLLSLMLALLMPTLLLSGCGGSASPKDSGTVPTVAKVQKQKITDLAGREVELAVPVQKVVAIGPGALRLVTYAEGASMVVGIEDIEKKASPGRSYMLAYPELKKLPSIGQGGPDTAPNEESLVGVNPDVIFVSTLVDKAKADQLQAKTGIPVIVLSYGSVTSGTTSFDENLYRSLSMIGTIIGKETRTQEVVAYLKQCEKDLAERTKDVPTEEKANVYVGAVSSKGVRGIEYTQANYPPLVFIGAKNVVDETGKSGSLLIDKEKLISWDPDILFLDAGGYALVTEDVKNNPAFYQSLSAVKNGQVYSQIPYNNYTTNIETAFADSYYAGKIIFPQQFQDIDPIKKSDEIYQFLLGKPLYAEMVRDYGGFKKLELGK</sequence>
<name>A0A4Z0R509_9FIRM</name>
<dbReference type="CDD" id="cd01147">
    <property type="entry name" value="HemV-2"/>
    <property type="match status" value="1"/>
</dbReference>
<organism evidence="4 5">
    <name type="scientific">Desulfosporosinus fructosivorans</name>
    <dbReference type="NCBI Taxonomy" id="2018669"/>
    <lineage>
        <taxon>Bacteria</taxon>
        <taxon>Bacillati</taxon>
        <taxon>Bacillota</taxon>
        <taxon>Clostridia</taxon>
        <taxon>Eubacteriales</taxon>
        <taxon>Desulfitobacteriaceae</taxon>
        <taxon>Desulfosporosinus</taxon>
    </lineage>
</organism>
<dbReference type="PANTHER" id="PTHR30535">
    <property type="entry name" value="VITAMIN B12-BINDING PROTEIN"/>
    <property type="match status" value="1"/>
</dbReference>
<dbReference type="PROSITE" id="PS50983">
    <property type="entry name" value="FE_B12_PBP"/>
    <property type="match status" value="1"/>
</dbReference>
<evidence type="ECO:0000313" key="5">
    <source>
        <dbReference type="Proteomes" id="UP000298460"/>
    </source>
</evidence>